<protein>
    <submittedName>
        <fullName evidence="1">Uncharacterized protein</fullName>
    </submittedName>
</protein>
<dbReference type="HOGENOM" id="CLU_1181961_0_0_1"/>
<dbReference type="EMBL" id="HG670306">
    <property type="protein sequence ID" value="CDM80975.1"/>
    <property type="molecule type" value="Genomic_DNA"/>
</dbReference>
<evidence type="ECO:0000313" key="1">
    <source>
        <dbReference type="EMBL" id="CDM80975.1"/>
    </source>
</evidence>
<organism evidence="1">
    <name type="scientific">Triticum aestivum</name>
    <name type="common">Wheat</name>
    <dbReference type="NCBI Taxonomy" id="4565"/>
    <lineage>
        <taxon>Eukaryota</taxon>
        <taxon>Viridiplantae</taxon>
        <taxon>Streptophyta</taxon>
        <taxon>Embryophyta</taxon>
        <taxon>Tracheophyta</taxon>
        <taxon>Spermatophyta</taxon>
        <taxon>Magnoliopsida</taxon>
        <taxon>Liliopsida</taxon>
        <taxon>Poales</taxon>
        <taxon>Poaceae</taxon>
        <taxon>BOP clade</taxon>
        <taxon>Pooideae</taxon>
        <taxon>Triticodae</taxon>
        <taxon>Triticeae</taxon>
        <taxon>Triticinae</taxon>
        <taxon>Triticum</taxon>
    </lineage>
</organism>
<reference evidence="1" key="1">
    <citation type="journal article" date="2014" name="Science">
        <title>Structural and functional partitioning of bread wheat chromosome 3B.</title>
        <authorList>
            <person name="Choulet F."/>
            <person name="Alberti A."/>
            <person name="Theil S."/>
            <person name="Glover N."/>
            <person name="Barbe V."/>
            <person name="Daron J."/>
            <person name="Pingault L."/>
            <person name="Sourdille P."/>
            <person name="Couloux A."/>
            <person name="Paux E."/>
            <person name="Leroy P."/>
            <person name="Mangenot S."/>
            <person name="Guilhot N."/>
            <person name="Le Gouis J."/>
            <person name="Balfourier F."/>
            <person name="Alaux M."/>
            <person name="Jamilloux V."/>
            <person name="Poulain J."/>
            <person name="Durand C."/>
            <person name="Bellec A."/>
            <person name="Gaspin C."/>
            <person name="Safar J."/>
            <person name="Dolezel J."/>
            <person name="Rogers J."/>
            <person name="Vandepoele K."/>
            <person name="Aury J.M."/>
            <person name="Mayer K."/>
            <person name="Berges H."/>
            <person name="Quesneville H."/>
            <person name="Wincker P."/>
            <person name="Feuillet C."/>
        </authorList>
    </citation>
    <scope>NUCLEOTIDE SEQUENCE</scope>
</reference>
<accession>A0A077RS87</accession>
<dbReference type="AlphaFoldDB" id="A0A077RS87"/>
<sequence>MGAVQPAGCAGGLWWAASHGRAGGVGAADAGAVAAPRNPSWLHVEDPPLLRSVPIRAGAGPWRRLRRPLWPAWRTWRAGEVPGETPGWRGSLPKVDAFGADSLPEGFGVDPLPSASSSSYGESFCSPGLGVDGTLVSCSFLKAAAGNNSWWRGCWWRGGGMYNYSNPGFFQEGYGTGFIGETCEDVPRLKMAAMSVPSGMCLNGVSLSGELISEIWYFMGARIHHVAVFVSGVDS</sequence>
<gene>
    <name evidence="1" type="ORF">TRAES_3BF056800020CFD_c1</name>
</gene>
<proteinExistence type="predicted"/>
<name>A0A077RS87_WHEAT</name>